<evidence type="ECO:0000313" key="1">
    <source>
        <dbReference type="EMBL" id="GAA0152090.1"/>
    </source>
</evidence>
<dbReference type="AlphaFoldDB" id="A0AAV3PP52"/>
<accession>A0AAV3PP52</accession>
<dbReference type="Proteomes" id="UP001454036">
    <property type="component" value="Unassembled WGS sequence"/>
</dbReference>
<reference evidence="1 2" key="1">
    <citation type="submission" date="2024-01" db="EMBL/GenBank/DDBJ databases">
        <title>The complete chloroplast genome sequence of Lithospermum erythrorhizon: insights into the phylogenetic relationship among Boraginaceae species and the maternal lineages of purple gromwells.</title>
        <authorList>
            <person name="Okada T."/>
            <person name="Watanabe K."/>
        </authorList>
    </citation>
    <scope>NUCLEOTIDE SEQUENCE [LARGE SCALE GENOMIC DNA]</scope>
</reference>
<organism evidence="1 2">
    <name type="scientific">Lithospermum erythrorhizon</name>
    <name type="common">Purple gromwell</name>
    <name type="synonym">Lithospermum officinale var. erythrorhizon</name>
    <dbReference type="NCBI Taxonomy" id="34254"/>
    <lineage>
        <taxon>Eukaryota</taxon>
        <taxon>Viridiplantae</taxon>
        <taxon>Streptophyta</taxon>
        <taxon>Embryophyta</taxon>
        <taxon>Tracheophyta</taxon>
        <taxon>Spermatophyta</taxon>
        <taxon>Magnoliopsida</taxon>
        <taxon>eudicotyledons</taxon>
        <taxon>Gunneridae</taxon>
        <taxon>Pentapetalae</taxon>
        <taxon>asterids</taxon>
        <taxon>lamiids</taxon>
        <taxon>Boraginales</taxon>
        <taxon>Boraginaceae</taxon>
        <taxon>Boraginoideae</taxon>
        <taxon>Lithospermeae</taxon>
        <taxon>Lithospermum</taxon>
    </lineage>
</organism>
<gene>
    <name evidence="1" type="ORF">LIER_10659</name>
</gene>
<evidence type="ECO:0000313" key="2">
    <source>
        <dbReference type="Proteomes" id="UP001454036"/>
    </source>
</evidence>
<protein>
    <submittedName>
        <fullName evidence="1">Uncharacterized protein</fullName>
    </submittedName>
</protein>
<sequence length="138" mass="15718">MFLATQHDIKSCKEIMEHISCVMWHLWKFRNKLVFGEEHKEWCTIFQEGVKLAVDYNEANKKSGPAVGSGTLGRATSGMDGHVWPSRWSKPAGRTLKLNCDAAWKSETRSGKLGVVCRDAKDNFQGVISRWLTTWEVF</sequence>
<comment type="caution">
    <text evidence="1">The sequence shown here is derived from an EMBL/GenBank/DDBJ whole genome shotgun (WGS) entry which is preliminary data.</text>
</comment>
<dbReference type="EMBL" id="BAABME010001910">
    <property type="protein sequence ID" value="GAA0152090.1"/>
    <property type="molecule type" value="Genomic_DNA"/>
</dbReference>
<proteinExistence type="predicted"/>
<keyword evidence="2" id="KW-1185">Reference proteome</keyword>
<name>A0AAV3PP52_LITER</name>